<organism evidence="2 3">
    <name type="scientific">Faecalicatena orotica</name>
    <dbReference type="NCBI Taxonomy" id="1544"/>
    <lineage>
        <taxon>Bacteria</taxon>
        <taxon>Bacillati</taxon>
        <taxon>Bacillota</taxon>
        <taxon>Clostridia</taxon>
        <taxon>Lachnospirales</taxon>
        <taxon>Lachnospiraceae</taxon>
        <taxon>Faecalicatena</taxon>
    </lineage>
</organism>
<feature type="transmembrane region" description="Helical" evidence="1">
    <location>
        <begin position="115"/>
        <end position="139"/>
    </location>
</feature>
<feature type="transmembrane region" description="Helical" evidence="1">
    <location>
        <begin position="20"/>
        <end position="41"/>
    </location>
</feature>
<dbReference type="EMBL" id="QGDL01000002">
    <property type="protein sequence ID" value="PWJ31356.1"/>
    <property type="molecule type" value="Genomic_DNA"/>
</dbReference>
<dbReference type="Proteomes" id="UP000245845">
    <property type="component" value="Unassembled WGS sequence"/>
</dbReference>
<name>A0A2Y9BCR4_9FIRM</name>
<keyword evidence="1" id="KW-0812">Transmembrane</keyword>
<evidence type="ECO:0000256" key="1">
    <source>
        <dbReference type="SAM" id="Phobius"/>
    </source>
</evidence>
<keyword evidence="3" id="KW-1185">Reference proteome</keyword>
<gene>
    <name evidence="2" type="ORF">A8806_102212</name>
</gene>
<sequence>MSNLKVQEKLDKMKKLRKVLFVFSIIAAVGSLVMLIMFNFAPVFNLTVEGTDKFGNGVDYPGWQAIYYGIGIQYIPGYYEFGFNIWTCLGMYVPILSLIICTVMYRKGKNKRKAVLEYVMAAALTFGGITLVNCTRLAVLTASSEGLNNFKDTYLLPAVEAGTFRLLAFPKALCAVCLTAAAIKIINGSFLLYQKAYARKIPVITKMPQQ</sequence>
<comment type="caution">
    <text evidence="2">The sequence shown here is derived from an EMBL/GenBank/DDBJ whole genome shotgun (WGS) entry which is preliminary data.</text>
</comment>
<evidence type="ECO:0000313" key="3">
    <source>
        <dbReference type="Proteomes" id="UP000245845"/>
    </source>
</evidence>
<reference evidence="2 3" key="1">
    <citation type="submission" date="2018-05" db="EMBL/GenBank/DDBJ databases">
        <title>The Hungate 1000. A catalogue of reference genomes from the rumen microbiome.</title>
        <authorList>
            <person name="Kelly W."/>
        </authorList>
    </citation>
    <scope>NUCLEOTIDE SEQUENCE [LARGE SCALE GENOMIC DNA]</scope>
    <source>
        <strain evidence="2 3">NLAE-zl-C242</strain>
    </source>
</reference>
<feature type="transmembrane region" description="Helical" evidence="1">
    <location>
        <begin position="168"/>
        <end position="193"/>
    </location>
</feature>
<evidence type="ECO:0000313" key="2">
    <source>
        <dbReference type="EMBL" id="PWJ31356.1"/>
    </source>
</evidence>
<dbReference type="AlphaFoldDB" id="A0A2Y9BCR4"/>
<proteinExistence type="predicted"/>
<accession>A0A2Y9BCR4</accession>
<protein>
    <submittedName>
        <fullName evidence="2">Uncharacterized protein</fullName>
    </submittedName>
</protein>
<keyword evidence="1" id="KW-0472">Membrane</keyword>
<feature type="transmembrane region" description="Helical" evidence="1">
    <location>
        <begin position="83"/>
        <end position="103"/>
    </location>
</feature>
<keyword evidence="1" id="KW-1133">Transmembrane helix</keyword>
<dbReference type="RefSeq" id="WP_109730069.1">
    <property type="nucleotide sequence ID" value="NZ_BAAACK010000006.1"/>
</dbReference>